<name>A0A6P1M8T8_9BACT</name>
<evidence type="ECO:0000313" key="5">
    <source>
        <dbReference type="EMBL" id="QHI70301.1"/>
    </source>
</evidence>
<proteinExistence type="predicted"/>
<keyword evidence="2" id="KW-0808">Transferase</keyword>
<dbReference type="RefSeq" id="WP_160629478.1">
    <property type="nucleotide sequence ID" value="NZ_CP047593.1"/>
</dbReference>
<gene>
    <name evidence="5" type="ORF">GT409_12900</name>
</gene>
<evidence type="ECO:0000256" key="1">
    <source>
        <dbReference type="ARBA" id="ARBA00022603"/>
    </source>
</evidence>
<keyword evidence="1" id="KW-0489">Methyltransferase</keyword>
<dbReference type="SUPFAM" id="SSF53335">
    <property type="entry name" value="S-adenosyl-L-methionine-dependent methyltransferases"/>
    <property type="match status" value="1"/>
</dbReference>
<dbReference type="PANTHER" id="PTHR43042">
    <property type="entry name" value="SAM-DEPENDENT METHYLTRANSFERASE"/>
    <property type="match status" value="1"/>
</dbReference>
<dbReference type="Pfam" id="PF10672">
    <property type="entry name" value="Methyltrans_SAM"/>
    <property type="match status" value="1"/>
</dbReference>
<evidence type="ECO:0000259" key="4">
    <source>
        <dbReference type="Pfam" id="PF10672"/>
    </source>
</evidence>
<evidence type="ECO:0000256" key="3">
    <source>
        <dbReference type="ARBA" id="ARBA00022691"/>
    </source>
</evidence>
<dbReference type="GO" id="GO:0008168">
    <property type="term" value="F:methyltransferase activity"/>
    <property type="evidence" value="ECO:0007669"/>
    <property type="project" value="UniProtKB-KW"/>
</dbReference>
<dbReference type="PANTHER" id="PTHR43042:SF3">
    <property type="entry name" value="RIBOSOMAL RNA LARGE SUBUNIT METHYLTRANSFERASE YWBD-RELATED"/>
    <property type="match status" value="1"/>
</dbReference>
<dbReference type="Gene3D" id="3.40.50.150">
    <property type="entry name" value="Vaccinia Virus protein VP39"/>
    <property type="match status" value="1"/>
</dbReference>
<dbReference type="InterPro" id="IPR029063">
    <property type="entry name" value="SAM-dependent_MTases_sf"/>
</dbReference>
<dbReference type="AlphaFoldDB" id="A0A6P1M8T8"/>
<dbReference type="CDD" id="cd02440">
    <property type="entry name" value="AdoMet_MTases"/>
    <property type="match status" value="1"/>
</dbReference>
<dbReference type="Proteomes" id="UP000464954">
    <property type="component" value="Chromosome"/>
</dbReference>
<dbReference type="EMBL" id="CP047593">
    <property type="protein sequence ID" value="QHI70301.1"/>
    <property type="molecule type" value="Genomic_DNA"/>
</dbReference>
<keyword evidence="6" id="KW-1185">Reference proteome</keyword>
<evidence type="ECO:0000313" key="6">
    <source>
        <dbReference type="Proteomes" id="UP000464954"/>
    </source>
</evidence>
<organism evidence="5 6">
    <name type="scientific">Tichowtungia aerotolerans</name>
    <dbReference type="NCBI Taxonomy" id="2697043"/>
    <lineage>
        <taxon>Bacteria</taxon>
        <taxon>Pseudomonadati</taxon>
        <taxon>Kiritimatiellota</taxon>
        <taxon>Tichowtungiia</taxon>
        <taxon>Tichowtungiales</taxon>
        <taxon>Tichowtungiaceae</taxon>
        <taxon>Tichowtungia</taxon>
    </lineage>
</organism>
<reference evidence="5 6" key="1">
    <citation type="submission" date="2020-01" db="EMBL/GenBank/DDBJ databases">
        <title>Ponticoccus aerotolerans gen. nov., sp. nov., an anaerobic bacterium and proposal of Ponticoccusceae fam. nov., Ponticoccusles ord. nov. and Ponticoccuse classis nov. in the phylum Kiritimatiellaeota.</title>
        <authorList>
            <person name="Zhou L.Y."/>
            <person name="Du Z.J."/>
        </authorList>
    </citation>
    <scope>NUCLEOTIDE SEQUENCE [LARGE SCALE GENOMIC DNA]</scope>
    <source>
        <strain evidence="5 6">S-5007</strain>
    </source>
</reference>
<dbReference type="InterPro" id="IPR019614">
    <property type="entry name" value="SAM-dep_methyl-trfase"/>
</dbReference>
<accession>A0A6P1M8T8</accession>
<keyword evidence="3" id="KW-0949">S-adenosyl-L-methionine</keyword>
<protein>
    <recommendedName>
        <fullName evidence="4">S-adenosylmethionine-dependent methyltransferase domain-containing protein</fullName>
    </recommendedName>
</protein>
<dbReference type="KEGG" id="taer:GT409_12900"/>
<evidence type="ECO:0000256" key="2">
    <source>
        <dbReference type="ARBA" id="ARBA00022679"/>
    </source>
</evidence>
<dbReference type="GO" id="GO:0032259">
    <property type="term" value="P:methylation"/>
    <property type="evidence" value="ECO:0007669"/>
    <property type="project" value="UniProtKB-KW"/>
</dbReference>
<feature type="domain" description="S-adenosylmethionine-dependent methyltransferase" evidence="4">
    <location>
        <begin position="103"/>
        <end position="309"/>
    </location>
</feature>
<sequence>MEKFKHNHIMVPMFGNAIEKRAGLEKVTDAYRLVHRDECGPFSIDRYGEWLLVTGYDESISSAELLKRLEPELRKLPYRGGIVRTNVRDPHRRKLFKDTVAFGEPVPESFFVTEHGLKYEISLNDSQHPGLFLDQRESRRRVAAAASGKRVANLFSFTCSFSVTAAAAGAEVVFSVDLAGGCLDRGKRNFEANGLAESGRGKFIQEDVRKWLARQLRRQDSDPSGFPKWDLIICDPPVFAAAPKKGTAFSVEKEWPFLSKSIHSILSPGGAALFANNHRAGNDSFYFSVLQQQFPKVEPLKSPADFPTIGNPHVRSYWCC</sequence>